<keyword evidence="2" id="KW-1185">Reference proteome</keyword>
<accession>A0A8K0DCK3</accession>
<evidence type="ECO:0000313" key="2">
    <source>
        <dbReference type="Proteomes" id="UP000801492"/>
    </source>
</evidence>
<comment type="caution">
    <text evidence="1">The sequence shown here is derived from an EMBL/GenBank/DDBJ whole genome shotgun (WGS) entry which is preliminary data.</text>
</comment>
<sequence length="139" mass="16388">MLTPRTKEIDETVDGERFRLHLLARKYPHPLSRKTRAILKKHRTQRAHREETYHANKRVDNLIPMTIYRRHYKHFLGANRQERQEEAEEIDYTNVNNEVTVIVEEVHISFKKMKAGRSPGAENIPVELLKAGGHVWRSG</sequence>
<evidence type="ECO:0000313" key="1">
    <source>
        <dbReference type="EMBL" id="KAF2903653.1"/>
    </source>
</evidence>
<reference evidence="1" key="1">
    <citation type="submission" date="2019-08" db="EMBL/GenBank/DDBJ databases">
        <title>The genome of the North American firefly Photinus pyralis.</title>
        <authorList>
            <consortium name="Photinus pyralis genome working group"/>
            <person name="Fallon T.R."/>
            <person name="Sander Lower S.E."/>
            <person name="Weng J.-K."/>
        </authorList>
    </citation>
    <scope>NUCLEOTIDE SEQUENCE</scope>
    <source>
        <strain evidence="1">TRF0915ILg1</strain>
        <tissue evidence="1">Whole body</tissue>
    </source>
</reference>
<gene>
    <name evidence="1" type="ORF">ILUMI_02520</name>
</gene>
<proteinExistence type="predicted"/>
<protein>
    <submittedName>
        <fullName evidence="1">Uncharacterized protein</fullName>
    </submittedName>
</protein>
<name>A0A8K0DCK3_IGNLU</name>
<dbReference type="Proteomes" id="UP000801492">
    <property type="component" value="Unassembled WGS sequence"/>
</dbReference>
<organism evidence="1 2">
    <name type="scientific">Ignelater luminosus</name>
    <name type="common">Cucubano</name>
    <name type="synonym">Pyrophorus luminosus</name>
    <dbReference type="NCBI Taxonomy" id="2038154"/>
    <lineage>
        <taxon>Eukaryota</taxon>
        <taxon>Metazoa</taxon>
        <taxon>Ecdysozoa</taxon>
        <taxon>Arthropoda</taxon>
        <taxon>Hexapoda</taxon>
        <taxon>Insecta</taxon>
        <taxon>Pterygota</taxon>
        <taxon>Neoptera</taxon>
        <taxon>Endopterygota</taxon>
        <taxon>Coleoptera</taxon>
        <taxon>Polyphaga</taxon>
        <taxon>Elateriformia</taxon>
        <taxon>Elateroidea</taxon>
        <taxon>Elateridae</taxon>
        <taxon>Agrypninae</taxon>
        <taxon>Pyrophorini</taxon>
        <taxon>Ignelater</taxon>
    </lineage>
</organism>
<dbReference type="AlphaFoldDB" id="A0A8K0DCK3"/>
<dbReference type="EMBL" id="VTPC01000962">
    <property type="protein sequence ID" value="KAF2903653.1"/>
    <property type="molecule type" value="Genomic_DNA"/>
</dbReference>